<feature type="transmembrane region" description="Helical" evidence="1">
    <location>
        <begin position="79"/>
        <end position="101"/>
    </location>
</feature>
<organism evidence="2 3">
    <name type="scientific">Ruthenibacterium lactatiformans</name>
    <dbReference type="NCBI Taxonomy" id="1550024"/>
    <lineage>
        <taxon>Bacteria</taxon>
        <taxon>Bacillati</taxon>
        <taxon>Bacillota</taxon>
        <taxon>Clostridia</taxon>
        <taxon>Eubacteriales</taxon>
        <taxon>Oscillospiraceae</taxon>
        <taxon>Ruthenibacterium</taxon>
    </lineage>
</organism>
<reference evidence="2 3" key="1">
    <citation type="submission" date="2019-08" db="EMBL/GenBank/DDBJ databases">
        <title>In-depth cultivation of the pig gut microbiome towards novel bacterial diversity and tailored functional studies.</title>
        <authorList>
            <person name="Wylensek D."/>
            <person name="Hitch T.C.A."/>
            <person name="Clavel T."/>
        </authorList>
    </citation>
    <scope>NUCLEOTIDE SEQUENCE [LARGE SCALE GENOMIC DNA]</scope>
    <source>
        <strain evidence="2 3">WCA3-601-WT-6J</strain>
    </source>
</reference>
<feature type="transmembrane region" description="Helical" evidence="1">
    <location>
        <begin position="179"/>
        <end position="196"/>
    </location>
</feature>
<accession>A0A6I2U810</accession>
<protein>
    <submittedName>
        <fullName evidence="2">YhfC family intramembrane metalloprotease</fullName>
    </submittedName>
</protein>
<keyword evidence="2" id="KW-0482">Metalloprotease</keyword>
<keyword evidence="1" id="KW-0472">Membrane</keyword>
<keyword evidence="1" id="KW-1133">Transmembrane helix</keyword>
<feature type="transmembrane region" description="Helical" evidence="1">
    <location>
        <begin position="20"/>
        <end position="43"/>
    </location>
</feature>
<keyword evidence="1" id="KW-0812">Transmembrane</keyword>
<feature type="transmembrane region" description="Helical" evidence="1">
    <location>
        <begin position="202"/>
        <end position="221"/>
    </location>
</feature>
<dbReference type="EMBL" id="VUNJ01000003">
    <property type="protein sequence ID" value="MST91045.1"/>
    <property type="molecule type" value="Genomic_DNA"/>
</dbReference>
<evidence type="ECO:0000256" key="1">
    <source>
        <dbReference type="SAM" id="Phobius"/>
    </source>
</evidence>
<dbReference type="Proteomes" id="UP000431913">
    <property type="component" value="Unassembled WGS sequence"/>
</dbReference>
<dbReference type="InterPro" id="IPR011397">
    <property type="entry name" value="YhfC"/>
</dbReference>
<comment type="caution">
    <text evidence="2">The sequence shown here is derived from an EMBL/GenBank/DDBJ whole genome shotgun (WGS) entry which is preliminary data.</text>
</comment>
<dbReference type="GO" id="GO:0008237">
    <property type="term" value="F:metallopeptidase activity"/>
    <property type="evidence" value="ECO:0007669"/>
    <property type="project" value="UniProtKB-KW"/>
</dbReference>
<feature type="transmembrane region" description="Helical" evidence="1">
    <location>
        <begin position="50"/>
        <end position="67"/>
    </location>
</feature>
<dbReference type="Pfam" id="PF10086">
    <property type="entry name" value="YhfC"/>
    <property type="match status" value="1"/>
</dbReference>
<keyword evidence="2" id="KW-0378">Hydrolase</keyword>
<dbReference type="PROSITE" id="PS51257">
    <property type="entry name" value="PROKAR_LIPOPROTEIN"/>
    <property type="match status" value="1"/>
</dbReference>
<name>A0A6I2U810_9FIRM</name>
<evidence type="ECO:0000313" key="3">
    <source>
        <dbReference type="Proteomes" id="UP000431913"/>
    </source>
</evidence>
<sequence>MSTSGKGGCSVSAAPVFSAASIAGCIFTVLVSIALPVAALAVLKRKTGRGLLAALVGAGCFIGYALVLEQLLHAAVFSLFPAITLYPAAYTAYGCLAAGLFEETGRLMGLSLLCKKDRDLALGVGYGIGHGGVEAALLAGVNAAVNAAVMLGAPAAPQVTDALGAAGAGAFWAAGVERIAAMALHMALSILVWMAVTRRVPIWYYFAAVLLHAAANIPAALSQLGLLRSMWCIEGIILAVNAAVCLFVWSVYRKACVHRPLAG</sequence>
<feature type="transmembrane region" description="Helical" evidence="1">
    <location>
        <begin position="233"/>
        <end position="252"/>
    </location>
</feature>
<dbReference type="AlphaFoldDB" id="A0A6I2U810"/>
<keyword evidence="2" id="KW-0645">Protease</keyword>
<gene>
    <name evidence="2" type="ORF">FYJ76_03705</name>
</gene>
<evidence type="ECO:0000313" key="2">
    <source>
        <dbReference type="EMBL" id="MST91045.1"/>
    </source>
</evidence>
<dbReference type="GO" id="GO:0006508">
    <property type="term" value="P:proteolysis"/>
    <property type="evidence" value="ECO:0007669"/>
    <property type="project" value="UniProtKB-KW"/>
</dbReference>
<dbReference type="PIRSF" id="PIRSF033101">
    <property type="entry name" value="UCP033101"/>
    <property type="match status" value="1"/>
</dbReference>
<proteinExistence type="predicted"/>